<dbReference type="Pfam" id="PF07693">
    <property type="entry name" value="KAP_NTPase"/>
    <property type="match status" value="1"/>
</dbReference>
<sequence length="1283" mass="140326">MGRASPWEVKSEVNCFTAEATLTSGGHAKRVENVGAMMQQRREAFDLNLPLDVSWDATSTYDSLEAQDTDAGAPFVGREDVVGSLANAISQPGQRGTYLVSGYRGVGKTTLVIEAMRMAQGELGTNAWSLFPIVLNVSEVSASLEPFAAGSDDLSIDARKLLTALLRALRNRLVAAAEPAATQKPEPSEHSGVYKFWRKRKANGSESDLSVLARTVETAYKKAQASAFSQKFQATSEDVLEQVTKGEIAFRLENVLKALAGILAVVIGASASVALLQPWIGSTAAVLLALSALCVIAFSGSRAVSRTRSGRQTGSVEFLYDNSLHQMESELKEVLAELYRLKLRTVIILEELDKVDDRQGHQLESVIRYFKNLFTQAPAIFIFITDKTYFDTVAKKIEAARADRSYAIEHTFFTHRMFVTRSGLNDCLNYLQDIIKDEAGADVLRSIVATKDERVRPLSEMSLLEQCLRFLLFVSQDHFFDLKSQLARFVRSTPGGATVLHFDDLAVSAQDRGLAAFHFLLEQTFSSFQFGGGRHYANEALRSSLFAVFDNLGFDDVRKVSVLYPPEGPEGDQLTLAERRIICDAVDSLLEDLRRGGAIDMHVSAEPSYSWGAADPTLVFVPSARLLAHEKALVLLLSRMSVKARAWIASPVLRHALADVHALDAFADTLEEQVQKIEHATEAMPREDADAVASNAEQTMDQFLSQLYDGHLKHVQDDLQLIPDPLIRSRNASLYRIEGRGRDAADVLLAYGKFSAFSPNDLRSMLSASKASQLAFVQVVPAVQSVGEVANSILTELQSVDQRVQFAAEVEVDEGLASLSGASESWGQLTADRIRLARLRMDQSFVPDPKAAAVQKQYVLVRPGGEPLRGTLEEILEFWYEGDLSALIWTEVTGPSLRAATTALASRQQIAFFDSGSGKTGISPRDMSRLFERRELVVVRSEVYPDDVESQLNRFPEGAKALITLGWPIHATPQPLAISRADVAFVHAADLAGEEVMTAELLSEILPDYATGLLKPLAESGSIWAMVVLATLQARHNRADSRTWQSRLLEVGTAEELLDLGRRLLALDPSGSRDSLIRAAEMGSREAHILLATIAGGGSSAAEWQERLLENGSPKELEEVADRLVVSHSLRAVEFYRAAAEAGSMQATVKLAATTARSDPELSRQWQLRVLESPDAAAKQELGELLREIDLDAAITLLRSAAKSGRVSAAAALAVLLAASNPDESRRWQEEVLQKGSHQEQDHLADRLATVDRDGAIRLYESAAKAGNGFSIARLEKLRSQAN</sequence>
<reference evidence="3" key="1">
    <citation type="journal article" date="2019" name="Int. J. Syst. Evol. Microbiol.">
        <title>The Global Catalogue of Microorganisms (GCM) 10K type strain sequencing project: providing services to taxonomists for standard genome sequencing and annotation.</title>
        <authorList>
            <consortium name="The Broad Institute Genomics Platform"/>
            <consortium name="The Broad Institute Genome Sequencing Center for Infectious Disease"/>
            <person name="Wu L."/>
            <person name="Ma J."/>
        </authorList>
    </citation>
    <scope>NUCLEOTIDE SEQUENCE [LARGE SCALE GENOMIC DNA]</scope>
    <source>
        <strain evidence="3">CGMCC 1.5362</strain>
    </source>
</reference>
<accession>A0ABQ2FB09</accession>
<dbReference type="EMBL" id="BMLB01000007">
    <property type="protein sequence ID" value="GGK79338.1"/>
    <property type="molecule type" value="Genomic_DNA"/>
</dbReference>
<gene>
    <name evidence="2" type="ORF">GCM10011509_29790</name>
</gene>
<protein>
    <recommendedName>
        <fullName evidence="1">KAP NTPase domain-containing protein</fullName>
    </recommendedName>
</protein>
<proteinExistence type="predicted"/>
<keyword evidence="3" id="KW-1185">Reference proteome</keyword>
<evidence type="ECO:0000259" key="1">
    <source>
        <dbReference type="Pfam" id="PF07693"/>
    </source>
</evidence>
<evidence type="ECO:0000313" key="2">
    <source>
        <dbReference type="EMBL" id="GGK79338.1"/>
    </source>
</evidence>
<name>A0ABQ2FB09_9MICO</name>
<dbReference type="Proteomes" id="UP000662111">
    <property type="component" value="Unassembled WGS sequence"/>
</dbReference>
<organism evidence="2 3">
    <name type="scientific">Ornithinimicrobium pekingense</name>
    <dbReference type="NCBI Taxonomy" id="384677"/>
    <lineage>
        <taxon>Bacteria</taxon>
        <taxon>Bacillati</taxon>
        <taxon>Actinomycetota</taxon>
        <taxon>Actinomycetes</taxon>
        <taxon>Micrococcales</taxon>
        <taxon>Ornithinimicrobiaceae</taxon>
        <taxon>Ornithinimicrobium</taxon>
    </lineage>
</organism>
<comment type="caution">
    <text evidence="2">The sequence shown here is derived from an EMBL/GenBank/DDBJ whole genome shotgun (WGS) entry which is preliminary data.</text>
</comment>
<dbReference type="InterPro" id="IPR011990">
    <property type="entry name" value="TPR-like_helical_dom_sf"/>
</dbReference>
<dbReference type="InterPro" id="IPR011646">
    <property type="entry name" value="KAP_P-loop"/>
</dbReference>
<evidence type="ECO:0000313" key="3">
    <source>
        <dbReference type="Proteomes" id="UP000662111"/>
    </source>
</evidence>
<dbReference type="SUPFAM" id="SSF52540">
    <property type="entry name" value="P-loop containing nucleoside triphosphate hydrolases"/>
    <property type="match status" value="1"/>
</dbReference>
<feature type="domain" description="KAP NTPase" evidence="1">
    <location>
        <begin position="83"/>
        <end position="395"/>
    </location>
</feature>
<dbReference type="InterPro" id="IPR027417">
    <property type="entry name" value="P-loop_NTPase"/>
</dbReference>
<dbReference type="Gene3D" id="1.25.40.10">
    <property type="entry name" value="Tetratricopeptide repeat domain"/>
    <property type="match status" value="2"/>
</dbReference>
<dbReference type="SUPFAM" id="SSF81901">
    <property type="entry name" value="HCP-like"/>
    <property type="match status" value="1"/>
</dbReference>